<comment type="caution">
    <text evidence="3">The sequence shown here is derived from an EMBL/GenBank/DDBJ whole genome shotgun (WGS) entry which is preliminary data.</text>
</comment>
<dbReference type="InterPro" id="IPR058348">
    <property type="entry name" value="DUF8035"/>
</dbReference>
<feature type="compositionally biased region" description="Basic residues" evidence="1">
    <location>
        <begin position="186"/>
        <end position="197"/>
    </location>
</feature>
<dbReference type="Pfam" id="PF26118">
    <property type="entry name" value="DUF8035"/>
    <property type="match status" value="1"/>
</dbReference>
<evidence type="ECO:0000256" key="1">
    <source>
        <dbReference type="SAM" id="MobiDB-lite"/>
    </source>
</evidence>
<evidence type="ECO:0000313" key="4">
    <source>
        <dbReference type="Proteomes" id="UP001149165"/>
    </source>
</evidence>
<feature type="compositionally biased region" description="Polar residues" evidence="1">
    <location>
        <begin position="1"/>
        <end position="13"/>
    </location>
</feature>
<protein>
    <recommendedName>
        <fullName evidence="2">DUF8035 domain-containing protein</fullName>
    </recommendedName>
</protein>
<keyword evidence="4" id="KW-1185">Reference proteome</keyword>
<feature type="compositionally biased region" description="Basic and acidic residues" evidence="1">
    <location>
        <begin position="639"/>
        <end position="658"/>
    </location>
</feature>
<gene>
    <name evidence="3" type="ORF">N7456_004437</name>
</gene>
<feature type="compositionally biased region" description="Basic and acidic residues" evidence="1">
    <location>
        <begin position="347"/>
        <end position="368"/>
    </location>
</feature>
<evidence type="ECO:0000313" key="3">
    <source>
        <dbReference type="EMBL" id="KAJ5107762.1"/>
    </source>
</evidence>
<feature type="region of interest" description="Disordered" evidence="1">
    <location>
        <begin position="639"/>
        <end position="719"/>
    </location>
</feature>
<feature type="compositionally biased region" description="Acidic residues" evidence="1">
    <location>
        <begin position="661"/>
        <end position="671"/>
    </location>
</feature>
<accession>A0A9W9KJM5</accession>
<feature type="compositionally biased region" description="Basic and acidic residues" evidence="1">
    <location>
        <begin position="283"/>
        <end position="317"/>
    </location>
</feature>
<feature type="compositionally biased region" description="Polar residues" evidence="1">
    <location>
        <begin position="700"/>
        <end position="719"/>
    </location>
</feature>
<dbReference type="Proteomes" id="UP001149165">
    <property type="component" value="Unassembled WGS sequence"/>
</dbReference>
<feature type="domain" description="DUF8035" evidence="2">
    <location>
        <begin position="581"/>
        <end position="632"/>
    </location>
</feature>
<dbReference type="PANTHER" id="PTHR42081">
    <property type="entry name" value="ZINC FINGER PROTEIN DHHC DOMAIN CONTAINING PROTEIN"/>
    <property type="match status" value="1"/>
</dbReference>
<feature type="compositionally biased region" description="Basic and acidic residues" evidence="1">
    <location>
        <begin position="486"/>
        <end position="496"/>
    </location>
</feature>
<feature type="region of interest" description="Disordered" evidence="1">
    <location>
        <begin position="1"/>
        <end position="22"/>
    </location>
</feature>
<proteinExistence type="predicted"/>
<feature type="compositionally biased region" description="Basic residues" evidence="1">
    <location>
        <begin position="443"/>
        <end position="456"/>
    </location>
</feature>
<feature type="compositionally biased region" description="Low complexity" evidence="1">
    <location>
        <begin position="505"/>
        <end position="519"/>
    </location>
</feature>
<sequence>MTFSTHYRNSSPSGGRHHVAGPRASTGMVQLDSSVDHYEPPRHFYNHDDYPSDAGYASTAYRHYPMRRSPVEARPVSTSKIHDPGHSAKRRTEYAIEPQSQPSHSQSQHRHRSRSNTASAVDLYQNPARLSVPSHHGSGYDRPHSPVVTSSGQYLAPGSPHGGRHRRVYSSNAYASDTGRLDSHDRVKHRSSRHKSHHDAPSSSRRRHPDYERIKRGEDINAHDAYSYTTPREQFDRDYPVRPRQHVARTSLDRPLSMTVMEDQPQWLSRKDRSHGPPPTSRGFDRLDREGRPRSTRGNDDYHHHRETSRPRADNDRSLVVVPRDSDDGYESYGDHRRRRRHREHREHHESDRRHRDDRSPRPHDNGANDRALVGLGTAALGNGYSDMSDYDHRQAPRQHRRSRDPQRDYDTTQSTSRELIERPSPSSDRNQQIYLEPVDPHMRHRSRSRRHSRRRRDNESDGLTDDDDLRRYQREPSASPRHRHSSEDTSEDNHPASRQRPPRQRSTVRSPSRSRSSSNDSKDGGKKVVAVDPPTHKEPELVPKGILKKPRPAFPEEPNPVREGVAPLKDAENNGIPPGARWTKISRGVVNPMALQLAGERFEERRDYVIVLKVLSKEEIWRLAEATRAIRVERQKELTRDRRERRDRNQRDGHHGDSTSSDDEFEDDEDRREPLQIEAPPASRQPTQNPTLPERPRASSHSLHGNESARANQSTAQA</sequence>
<reference evidence="3" key="2">
    <citation type="journal article" date="2023" name="IMA Fungus">
        <title>Comparative genomic study of the Penicillium genus elucidates a diverse pangenome and 15 lateral gene transfer events.</title>
        <authorList>
            <person name="Petersen C."/>
            <person name="Sorensen T."/>
            <person name="Nielsen M.R."/>
            <person name="Sondergaard T.E."/>
            <person name="Sorensen J.L."/>
            <person name="Fitzpatrick D.A."/>
            <person name="Frisvad J.C."/>
            <person name="Nielsen K.L."/>
        </authorList>
    </citation>
    <scope>NUCLEOTIDE SEQUENCE</scope>
    <source>
        <strain evidence="3">IBT 30069</strain>
    </source>
</reference>
<feature type="compositionally biased region" description="Polar residues" evidence="1">
    <location>
        <begin position="425"/>
        <end position="434"/>
    </location>
</feature>
<organism evidence="3 4">
    <name type="scientific">Penicillium angulare</name>
    <dbReference type="NCBI Taxonomy" id="116970"/>
    <lineage>
        <taxon>Eukaryota</taxon>
        <taxon>Fungi</taxon>
        <taxon>Dikarya</taxon>
        <taxon>Ascomycota</taxon>
        <taxon>Pezizomycotina</taxon>
        <taxon>Eurotiomycetes</taxon>
        <taxon>Eurotiomycetidae</taxon>
        <taxon>Eurotiales</taxon>
        <taxon>Aspergillaceae</taxon>
        <taxon>Penicillium</taxon>
    </lineage>
</organism>
<name>A0A9W9KJM5_9EURO</name>
<dbReference type="PANTHER" id="PTHR42081:SF1">
    <property type="entry name" value="ZINC FINGER PROTEIN DHHC DOMAIN CONTAINING PROTEIN"/>
    <property type="match status" value="1"/>
</dbReference>
<feature type="region of interest" description="Disordered" evidence="1">
    <location>
        <begin position="264"/>
        <end position="584"/>
    </location>
</feature>
<reference evidence="3" key="1">
    <citation type="submission" date="2022-11" db="EMBL/GenBank/DDBJ databases">
        <authorList>
            <person name="Petersen C."/>
        </authorList>
    </citation>
    <scope>NUCLEOTIDE SEQUENCE</scope>
    <source>
        <strain evidence="3">IBT 30069</strain>
    </source>
</reference>
<feature type="region of interest" description="Disordered" evidence="1">
    <location>
        <begin position="67"/>
        <end position="243"/>
    </location>
</feature>
<dbReference type="EMBL" id="JAPQKH010000003">
    <property type="protein sequence ID" value="KAJ5107762.1"/>
    <property type="molecule type" value="Genomic_DNA"/>
</dbReference>
<dbReference type="AlphaFoldDB" id="A0A9W9KJM5"/>
<feature type="compositionally biased region" description="Basic and acidic residues" evidence="1">
    <location>
        <begin position="209"/>
        <end position="222"/>
    </location>
</feature>
<evidence type="ECO:0000259" key="2">
    <source>
        <dbReference type="Pfam" id="PF26118"/>
    </source>
</evidence>
<feature type="compositionally biased region" description="Basic and acidic residues" evidence="1">
    <location>
        <begin position="80"/>
        <end position="94"/>
    </location>
</feature>
<feature type="compositionally biased region" description="Basic residues" evidence="1">
    <location>
        <begin position="336"/>
        <end position="346"/>
    </location>
</feature>
<dbReference type="OrthoDB" id="5418088at2759"/>